<sequence>MPLNMRWAFPLDFVAEMPALSEIEISGGEITESTAHTSSEYEQVLLRLVRLRLIMRGPIPNQILLRRAAISSIRQIFTTDLRYETIQSLITSLAGDVDLEIRVHRSPDEPEPGPRLTLCYSDLNPLPTHRCSRTFEIPLNLVDTLYATPHPEGALWTGLEIPDVRNRIRSVSVGAIVWLKLASRITALPACRHIALYIDPEVSLQQLRATFPTFPALGTLEIHSGGSDVLRFAATELKMF</sequence>
<protein>
    <submittedName>
        <fullName evidence="1">Uncharacterized protein</fullName>
    </submittedName>
</protein>
<feature type="non-terminal residue" evidence="1">
    <location>
        <position position="240"/>
    </location>
</feature>
<organism evidence="1 2">
    <name type="scientific">Exidia glandulosa HHB12029</name>
    <dbReference type="NCBI Taxonomy" id="1314781"/>
    <lineage>
        <taxon>Eukaryota</taxon>
        <taxon>Fungi</taxon>
        <taxon>Dikarya</taxon>
        <taxon>Basidiomycota</taxon>
        <taxon>Agaricomycotina</taxon>
        <taxon>Agaricomycetes</taxon>
        <taxon>Auriculariales</taxon>
        <taxon>Exidiaceae</taxon>
        <taxon>Exidia</taxon>
    </lineage>
</organism>
<dbReference type="Proteomes" id="UP000077266">
    <property type="component" value="Unassembled WGS sequence"/>
</dbReference>
<gene>
    <name evidence="1" type="ORF">EXIGLDRAFT_716603</name>
</gene>
<dbReference type="EMBL" id="KV426883">
    <property type="protein sequence ID" value="KZV78476.1"/>
    <property type="molecule type" value="Genomic_DNA"/>
</dbReference>
<keyword evidence="2" id="KW-1185">Reference proteome</keyword>
<dbReference type="InParanoid" id="A0A166MW50"/>
<evidence type="ECO:0000313" key="2">
    <source>
        <dbReference type="Proteomes" id="UP000077266"/>
    </source>
</evidence>
<evidence type="ECO:0000313" key="1">
    <source>
        <dbReference type="EMBL" id="KZV78476.1"/>
    </source>
</evidence>
<dbReference type="AlphaFoldDB" id="A0A166MW50"/>
<proteinExistence type="predicted"/>
<reference evidence="1 2" key="1">
    <citation type="journal article" date="2016" name="Mol. Biol. Evol.">
        <title>Comparative Genomics of Early-Diverging Mushroom-Forming Fungi Provides Insights into the Origins of Lignocellulose Decay Capabilities.</title>
        <authorList>
            <person name="Nagy L.G."/>
            <person name="Riley R."/>
            <person name="Tritt A."/>
            <person name="Adam C."/>
            <person name="Daum C."/>
            <person name="Floudas D."/>
            <person name="Sun H."/>
            <person name="Yadav J.S."/>
            <person name="Pangilinan J."/>
            <person name="Larsson K.H."/>
            <person name="Matsuura K."/>
            <person name="Barry K."/>
            <person name="Labutti K."/>
            <person name="Kuo R."/>
            <person name="Ohm R.A."/>
            <person name="Bhattacharya S.S."/>
            <person name="Shirouzu T."/>
            <person name="Yoshinaga Y."/>
            <person name="Martin F.M."/>
            <person name="Grigoriev I.V."/>
            <person name="Hibbett D.S."/>
        </authorList>
    </citation>
    <scope>NUCLEOTIDE SEQUENCE [LARGE SCALE GENOMIC DNA]</scope>
    <source>
        <strain evidence="1 2">HHB12029</strain>
    </source>
</reference>
<accession>A0A166MW50</accession>
<name>A0A166MW50_EXIGL</name>